<evidence type="ECO:0000259" key="1">
    <source>
        <dbReference type="Pfam" id="PF07883"/>
    </source>
</evidence>
<gene>
    <name evidence="2" type="ORF">DSCO28_13080</name>
</gene>
<evidence type="ECO:0000313" key="3">
    <source>
        <dbReference type="Proteomes" id="UP000425960"/>
    </source>
</evidence>
<protein>
    <recommendedName>
        <fullName evidence="1">Cupin type-2 domain-containing protein</fullName>
    </recommendedName>
</protein>
<feature type="domain" description="Cupin type-2" evidence="1">
    <location>
        <begin position="34"/>
        <end position="87"/>
    </location>
</feature>
<name>A0A5K7ZF93_9BACT</name>
<dbReference type="Pfam" id="PF07883">
    <property type="entry name" value="Cupin_2"/>
    <property type="match status" value="1"/>
</dbReference>
<dbReference type="InterPro" id="IPR014710">
    <property type="entry name" value="RmlC-like_jellyroll"/>
</dbReference>
<organism evidence="2 3">
    <name type="scientific">Desulfosarcina ovata subsp. sediminis</name>
    <dbReference type="NCBI Taxonomy" id="885957"/>
    <lineage>
        <taxon>Bacteria</taxon>
        <taxon>Pseudomonadati</taxon>
        <taxon>Thermodesulfobacteriota</taxon>
        <taxon>Desulfobacteria</taxon>
        <taxon>Desulfobacterales</taxon>
        <taxon>Desulfosarcinaceae</taxon>
        <taxon>Desulfosarcina</taxon>
    </lineage>
</organism>
<sequence length="120" mass="13863">MYNKNSSDGYRSTIEGIKQKILVYGENTLMEELKMKKGTRIPTHQHPQEQTGYLVTGKTRLTINDQVYNCNPGDSWCIPCNAKHANYAIRDSVIIEIFSPVREDLHPDTEYAPFIQSWNR</sequence>
<dbReference type="KEGG" id="dov:DSCO28_13080"/>
<dbReference type="Gene3D" id="2.60.120.10">
    <property type="entry name" value="Jelly Rolls"/>
    <property type="match status" value="1"/>
</dbReference>
<dbReference type="InterPro" id="IPR011051">
    <property type="entry name" value="RmlC_Cupin_sf"/>
</dbReference>
<dbReference type="PANTHER" id="PTHR40112">
    <property type="entry name" value="H2HPP ISOMERASE"/>
    <property type="match status" value="1"/>
</dbReference>
<dbReference type="RefSeq" id="WP_155309349.1">
    <property type="nucleotide sequence ID" value="NZ_AP021876.1"/>
</dbReference>
<dbReference type="PANTHER" id="PTHR40112:SF1">
    <property type="entry name" value="H2HPP ISOMERASE"/>
    <property type="match status" value="1"/>
</dbReference>
<dbReference type="InterPro" id="IPR052535">
    <property type="entry name" value="Bacilysin_H2HPP_isomerase"/>
</dbReference>
<dbReference type="InterPro" id="IPR013096">
    <property type="entry name" value="Cupin_2"/>
</dbReference>
<proteinExistence type="predicted"/>
<dbReference type="Proteomes" id="UP000425960">
    <property type="component" value="Chromosome"/>
</dbReference>
<dbReference type="EMBL" id="AP021876">
    <property type="protein sequence ID" value="BBO80742.1"/>
    <property type="molecule type" value="Genomic_DNA"/>
</dbReference>
<dbReference type="SUPFAM" id="SSF51182">
    <property type="entry name" value="RmlC-like cupins"/>
    <property type="match status" value="1"/>
</dbReference>
<evidence type="ECO:0000313" key="2">
    <source>
        <dbReference type="EMBL" id="BBO80742.1"/>
    </source>
</evidence>
<reference evidence="2 3" key="1">
    <citation type="submission" date="2019-11" db="EMBL/GenBank/DDBJ databases">
        <title>Comparative genomics of hydrocarbon-degrading Desulfosarcina strains.</title>
        <authorList>
            <person name="Watanabe M."/>
            <person name="Kojima H."/>
            <person name="Fukui M."/>
        </authorList>
    </citation>
    <scope>NUCLEOTIDE SEQUENCE [LARGE SCALE GENOMIC DNA]</scope>
    <source>
        <strain evidence="2 3">28bB2T</strain>
    </source>
</reference>
<dbReference type="CDD" id="cd02238">
    <property type="entry name" value="cupin_KdgF"/>
    <property type="match status" value="1"/>
</dbReference>
<dbReference type="AlphaFoldDB" id="A0A5K7ZF93"/>
<accession>A0A5K7ZF93</accession>